<dbReference type="RefSeq" id="WP_012173849.1">
    <property type="nucleotide sequence ID" value="NC_009943.1"/>
</dbReference>
<keyword evidence="1" id="KW-1133">Transmembrane helix</keyword>
<dbReference type="eggNOG" id="ENOG5030Q0S">
    <property type="taxonomic scope" value="Bacteria"/>
</dbReference>
<evidence type="ECO:0000313" key="2">
    <source>
        <dbReference type="EMBL" id="ABW66230.1"/>
    </source>
</evidence>
<dbReference type="OrthoDB" id="238752at68525"/>
<gene>
    <name evidence="2" type="ordered locus">Dole_0420</name>
</gene>
<keyword evidence="1" id="KW-0472">Membrane</keyword>
<dbReference type="Proteomes" id="UP000008561">
    <property type="component" value="Chromosome"/>
</dbReference>
<evidence type="ECO:0000256" key="1">
    <source>
        <dbReference type="SAM" id="Phobius"/>
    </source>
</evidence>
<name>A8ZTG6_DESOH</name>
<dbReference type="KEGG" id="dol:Dole_0420"/>
<dbReference type="InterPro" id="IPR036390">
    <property type="entry name" value="WH_DNA-bd_sf"/>
</dbReference>
<dbReference type="STRING" id="96561.Dole_0420"/>
<dbReference type="EMBL" id="CP000859">
    <property type="protein sequence ID" value="ABW66230.1"/>
    <property type="molecule type" value="Genomic_DNA"/>
</dbReference>
<evidence type="ECO:0000313" key="3">
    <source>
        <dbReference type="Proteomes" id="UP000008561"/>
    </source>
</evidence>
<organism evidence="2 3">
    <name type="scientific">Desulfosudis oleivorans (strain DSM 6200 / JCM 39069 / Hxd3)</name>
    <name type="common">Desulfococcus oleovorans</name>
    <dbReference type="NCBI Taxonomy" id="96561"/>
    <lineage>
        <taxon>Bacteria</taxon>
        <taxon>Pseudomonadati</taxon>
        <taxon>Thermodesulfobacteriota</taxon>
        <taxon>Desulfobacteria</taxon>
        <taxon>Desulfobacterales</taxon>
        <taxon>Desulfosudaceae</taxon>
        <taxon>Desulfosudis</taxon>
    </lineage>
</organism>
<keyword evidence="3" id="KW-1185">Reference proteome</keyword>
<dbReference type="SUPFAM" id="SSF46785">
    <property type="entry name" value="Winged helix' DNA-binding domain"/>
    <property type="match status" value="1"/>
</dbReference>
<dbReference type="HOGENOM" id="CLU_1593862_0_0_7"/>
<protein>
    <submittedName>
        <fullName evidence="2">Uncharacterized protein</fullName>
    </submittedName>
</protein>
<dbReference type="AlphaFoldDB" id="A8ZTG6"/>
<keyword evidence="1" id="KW-0812">Transmembrane</keyword>
<feature type="transmembrane region" description="Helical" evidence="1">
    <location>
        <begin position="7"/>
        <end position="29"/>
    </location>
</feature>
<accession>A8ZTG6</accession>
<proteinExistence type="predicted"/>
<sequence length="182" mass="20299">MKKMRNILSNALILVAFALLVAGLILSFLGKSTNLATYGAAFLCFIFSQLHRFESFEGLGLKAKVRDIEETVDTLISSSASDTEEKIDTPVSIEDLTKELNLSHSSEAALDTILRRLQDSKFSFRSISGLAKDTRMTRHTVESVLARLYDLGYLHKAHSKSKGLLWSLSEKGKAVRLLKYEE</sequence>
<reference evidence="2 3" key="1">
    <citation type="submission" date="2007-10" db="EMBL/GenBank/DDBJ databases">
        <title>Complete sequence of Desulfococcus oleovorans Hxd3.</title>
        <authorList>
            <consortium name="US DOE Joint Genome Institute"/>
            <person name="Copeland A."/>
            <person name="Lucas S."/>
            <person name="Lapidus A."/>
            <person name="Barry K."/>
            <person name="Glavina del Rio T."/>
            <person name="Dalin E."/>
            <person name="Tice H."/>
            <person name="Pitluck S."/>
            <person name="Kiss H."/>
            <person name="Brettin T."/>
            <person name="Bruce D."/>
            <person name="Detter J.C."/>
            <person name="Han C."/>
            <person name="Schmutz J."/>
            <person name="Larimer F."/>
            <person name="Land M."/>
            <person name="Hauser L."/>
            <person name="Kyrpides N."/>
            <person name="Kim E."/>
            <person name="Wawrik B."/>
            <person name="Richardson P."/>
        </authorList>
    </citation>
    <scope>NUCLEOTIDE SEQUENCE [LARGE SCALE GENOMIC DNA]</scope>
    <source>
        <strain evidence="3">DSM 6200 / JCM 39069 / Hxd3</strain>
    </source>
</reference>